<dbReference type="EMBL" id="JARJCM010000114">
    <property type="protein sequence ID" value="KAJ7028237.1"/>
    <property type="molecule type" value="Genomic_DNA"/>
</dbReference>
<feature type="region of interest" description="Disordered" evidence="1">
    <location>
        <begin position="197"/>
        <end position="227"/>
    </location>
</feature>
<organism evidence="2 3">
    <name type="scientific">Mycena alexandri</name>
    <dbReference type="NCBI Taxonomy" id="1745969"/>
    <lineage>
        <taxon>Eukaryota</taxon>
        <taxon>Fungi</taxon>
        <taxon>Dikarya</taxon>
        <taxon>Basidiomycota</taxon>
        <taxon>Agaricomycotina</taxon>
        <taxon>Agaricomycetes</taxon>
        <taxon>Agaricomycetidae</taxon>
        <taxon>Agaricales</taxon>
        <taxon>Marasmiineae</taxon>
        <taxon>Mycenaceae</taxon>
        <taxon>Mycena</taxon>
    </lineage>
</organism>
<gene>
    <name evidence="2" type="ORF">C8F04DRAFT_1188779</name>
</gene>
<evidence type="ECO:0000256" key="1">
    <source>
        <dbReference type="SAM" id="MobiDB-lite"/>
    </source>
</evidence>
<reference evidence="2" key="1">
    <citation type="submission" date="2023-03" db="EMBL/GenBank/DDBJ databases">
        <title>Massive genome expansion in bonnet fungi (Mycena s.s.) driven by repeated elements and novel gene families across ecological guilds.</title>
        <authorList>
            <consortium name="Lawrence Berkeley National Laboratory"/>
            <person name="Harder C.B."/>
            <person name="Miyauchi S."/>
            <person name="Viragh M."/>
            <person name="Kuo A."/>
            <person name="Thoen E."/>
            <person name="Andreopoulos B."/>
            <person name="Lu D."/>
            <person name="Skrede I."/>
            <person name="Drula E."/>
            <person name="Henrissat B."/>
            <person name="Morin E."/>
            <person name="Kohler A."/>
            <person name="Barry K."/>
            <person name="LaButti K."/>
            <person name="Morin E."/>
            <person name="Salamov A."/>
            <person name="Lipzen A."/>
            <person name="Mereny Z."/>
            <person name="Hegedus B."/>
            <person name="Baldrian P."/>
            <person name="Stursova M."/>
            <person name="Weitz H."/>
            <person name="Taylor A."/>
            <person name="Grigoriev I.V."/>
            <person name="Nagy L.G."/>
            <person name="Martin F."/>
            <person name="Kauserud H."/>
        </authorList>
    </citation>
    <scope>NUCLEOTIDE SEQUENCE</scope>
    <source>
        <strain evidence="2">CBHHK200</strain>
    </source>
</reference>
<dbReference type="Proteomes" id="UP001218188">
    <property type="component" value="Unassembled WGS sequence"/>
</dbReference>
<sequence length="276" mass="29662">MAMCEKGMGTAPAAQYNNDRARGYGTSAVGYKHEHNVGMGKSAVGYGHERDMGTVTSAVWVWNGHGYNMSMVQARPQIRCPGAGDGHQNRGTRKGCGNGAVREQVWYEYSRKTSILEYDKAAGMGGEVQDMGVGIKCVCAPRMREKPTELQFCKVHVGGQRGEDIVDGCHAASTAHEDAQRNKGSGAAAKITSLMRVSKKEKQEGGPSEHFTSNGKPQGKRAGVQKDVPHAATDHKLDSKLRHAALSAPARAAKALVQCKTWPTTYKSCCGRKLEG</sequence>
<proteinExistence type="predicted"/>
<comment type="caution">
    <text evidence="2">The sequence shown here is derived from an EMBL/GenBank/DDBJ whole genome shotgun (WGS) entry which is preliminary data.</text>
</comment>
<evidence type="ECO:0000313" key="2">
    <source>
        <dbReference type="EMBL" id="KAJ7028237.1"/>
    </source>
</evidence>
<keyword evidence="3" id="KW-1185">Reference proteome</keyword>
<protein>
    <submittedName>
        <fullName evidence="2">Uncharacterized protein</fullName>
    </submittedName>
</protein>
<evidence type="ECO:0000313" key="3">
    <source>
        <dbReference type="Proteomes" id="UP001218188"/>
    </source>
</evidence>
<name>A0AAD6WWX9_9AGAR</name>
<accession>A0AAD6WWX9</accession>
<dbReference type="AlphaFoldDB" id="A0AAD6WWX9"/>